<evidence type="ECO:0000313" key="7">
    <source>
        <dbReference type="EMBL" id="MFM9519519.1"/>
    </source>
</evidence>
<name>A0ABW9HCM2_9PSED</name>
<dbReference type="PROSITE" id="PS00455">
    <property type="entry name" value="AMP_BINDING"/>
    <property type="match status" value="1"/>
</dbReference>
<dbReference type="SUPFAM" id="SSF56801">
    <property type="entry name" value="Acetyl-CoA synthetase-like"/>
    <property type="match status" value="1"/>
</dbReference>
<comment type="caution">
    <text evidence="7">The sequence shown here is derived from an EMBL/GenBank/DDBJ whole genome shotgun (WGS) entry which is preliminary data.</text>
</comment>
<dbReference type="InterPro" id="IPR000873">
    <property type="entry name" value="AMP-dep_synth/lig_dom"/>
</dbReference>
<feature type="domain" description="AMP-dependent synthetase/ligase" evidence="5">
    <location>
        <begin position="36"/>
        <end position="371"/>
    </location>
</feature>
<evidence type="ECO:0000313" key="8">
    <source>
        <dbReference type="Proteomes" id="UP001631987"/>
    </source>
</evidence>
<evidence type="ECO:0000259" key="6">
    <source>
        <dbReference type="Pfam" id="PF13193"/>
    </source>
</evidence>
<dbReference type="Gene3D" id="3.30.300.30">
    <property type="match status" value="1"/>
</dbReference>
<comment type="similarity">
    <text evidence="1">Belongs to the ATP-dependent AMP-binding enzyme family.</text>
</comment>
<evidence type="ECO:0000256" key="4">
    <source>
        <dbReference type="ARBA" id="ARBA00022840"/>
    </source>
</evidence>
<keyword evidence="3" id="KW-0547">Nucleotide-binding</keyword>
<evidence type="ECO:0000256" key="3">
    <source>
        <dbReference type="ARBA" id="ARBA00022741"/>
    </source>
</evidence>
<reference evidence="7 8" key="1">
    <citation type="submission" date="2024-12" db="EMBL/GenBank/DDBJ databases">
        <title>Pseudomonas species isolated from Lotus nodules promote plant growth.</title>
        <authorList>
            <person name="Yu Y.-H."/>
            <person name="Kurtenbach J."/>
            <person name="Crosbie D."/>
            <person name="Brachmann A."/>
            <person name="Marin M."/>
        </authorList>
    </citation>
    <scope>NUCLEOTIDE SEQUENCE [LARGE SCALE GENOMIC DNA]</scope>
    <source>
        <strain evidence="7 8">PLb12A</strain>
    </source>
</reference>
<feature type="domain" description="AMP-binding enzyme C-terminal" evidence="6">
    <location>
        <begin position="435"/>
        <end position="512"/>
    </location>
</feature>
<dbReference type="Proteomes" id="UP001631987">
    <property type="component" value="Unassembled WGS sequence"/>
</dbReference>
<dbReference type="PANTHER" id="PTHR43107:SF15">
    <property type="entry name" value="FATTY ACID TRANSPORT PROTEIN 3, ISOFORM A"/>
    <property type="match status" value="1"/>
</dbReference>
<dbReference type="EMBL" id="JBJVNW010000010">
    <property type="protein sequence ID" value="MFM9519519.1"/>
    <property type="molecule type" value="Genomic_DNA"/>
</dbReference>
<dbReference type="Pfam" id="PF00501">
    <property type="entry name" value="AMP-binding"/>
    <property type="match status" value="1"/>
</dbReference>
<dbReference type="Gene3D" id="3.40.50.12780">
    <property type="entry name" value="N-terminal domain of ligase-like"/>
    <property type="match status" value="1"/>
</dbReference>
<proteinExistence type="inferred from homology"/>
<keyword evidence="4" id="KW-0067">ATP-binding</keyword>
<dbReference type="InterPro" id="IPR045851">
    <property type="entry name" value="AMP-bd_C_sf"/>
</dbReference>
<evidence type="ECO:0000256" key="2">
    <source>
        <dbReference type="ARBA" id="ARBA00022598"/>
    </source>
</evidence>
<evidence type="ECO:0000256" key="1">
    <source>
        <dbReference type="ARBA" id="ARBA00006432"/>
    </source>
</evidence>
<keyword evidence="8" id="KW-1185">Reference proteome</keyword>
<dbReference type="InterPro" id="IPR020845">
    <property type="entry name" value="AMP-binding_CS"/>
</dbReference>
<gene>
    <name evidence="7" type="ORF">ACKKH4_20005</name>
</gene>
<accession>A0ABW9HCM2</accession>
<dbReference type="RefSeq" id="WP_409078995.1">
    <property type="nucleotide sequence ID" value="NZ_CP178857.1"/>
</dbReference>
<dbReference type="InterPro" id="IPR025110">
    <property type="entry name" value="AMP-bd_C"/>
</dbReference>
<dbReference type="Pfam" id="PF13193">
    <property type="entry name" value="AMP-binding_C"/>
    <property type="match status" value="1"/>
</dbReference>
<organism evidence="7 8">
    <name type="scientific">Pseudomonas monachiensis</name>
    <dbReference type="NCBI Taxonomy" id="3060212"/>
    <lineage>
        <taxon>Bacteria</taxon>
        <taxon>Pseudomonadati</taxon>
        <taxon>Pseudomonadota</taxon>
        <taxon>Gammaproteobacteria</taxon>
        <taxon>Pseudomonadales</taxon>
        <taxon>Pseudomonadaceae</taxon>
        <taxon>Pseudomonas</taxon>
    </lineage>
</organism>
<sequence>MSHYSDLNLAGLLGNRVLSNSQRCVLTVENGPASPAQTRTYAQLWRNGHRLAWGLSRLGLRPGDCFALLMANHAEFVDAMVAAAITGTVFVPIDPRAKGEKLAFFLNNARCKGVIAADYALGNLLAVREQLDDRPWVLVLPSDEASGESQGSADVTLYADVLETGLDDYPLADLADDAPMQLIFTSGTTGDPKGIVMTHRRYCESALITDRAFGYHADDRPYSGLSLTHANAQLVTLGASLALGMRCVLSRKFTKSRLWDITRQYGCTSFTLLGGMTTALYAEAARPDDADNPVRFVISAGMPKAIWNDFEQRFGVQVLEFYGAAEGGLSIKPIGAGPVGSIGKPAPNLRHRIVDEAGHDCAPGQPGELLFQPVDGSPYKVEYFNNPEASAKKCAAGWLHMGDVVTQDAEGWLFFQYRKGSGIRRNGEFISSAFIEKAIAECPEVDDVYVYGIPASSGVPGEKDVVAAVVPKDLVGFDPQRIFRVCREKLESNVVPGYLQVLAQIPKTASEKPQDRFLLEALERDRANVHLEVR</sequence>
<evidence type="ECO:0000259" key="5">
    <source>
        <dbReference type="Pfam" id="PF00501"/>
    </source>
</evidence>
<dbReference type="PANTHER" id="PTHR43107">
    <property type="entry name" value="LONG-CHAIN FATTY ACID TRANSPORT PROTEIN"/>
    <property type="match status" value="1"/>
</dbReference>
<keyword evidence="2" id="KW-0436">Ligase</keyword>
<protein>
    <submittedName>
        <fullName evidence="7">AMP-binding protein</fullName>
    </submittedName>
</protein>
<dbReference type="InterPro" id="IPR042099">
    <property type="entry name" value="ANL_N_sf"/>
</dbReference>